<evidence type="ECO:0000256" key="5">
    <source>
        <dbReference type="ARBA" id="ARBA00022801"/>
    </source>
</evidence>
<keyword evidence="4" id="KW-0479">Metal-binding</keyword>
<protein>
    <submittedName>
        <fullName evidence="10">M13 family metallopeptidase</fullName>
    </submittedName>
</protein>
<dbReference type="EMBL" id="JALGBH010000001">
    <property type="protein sequence ID" value="MCJ0742046.1"/>
    <property type="molecule type" value="Genomic_DNA"/>
</dbReference>
<evidence type="ECO:0000256" key="1">
    <source>
        <dbReference type="ARBA" id="ARBA00001947"/>
    </source>
</evidence>
<keyword evidence="11" id="KW-1185">Reference proteome</keyword>
<dbReference type="Proteomes" id="UP001165460">
    <property type="component" value="Unassembled WGS sequence"/>
</dbReference>
<dbReference type="CDD" id="cd08662">
    <property type="entry name" value="M13"/>
    <property type="match status" value="1"/>
</dbReference>
<organism evidence="10 11">
    <name type="scientific">Pedobacter montanisoli</name>
    <dbReference type="NCBI Taxonomy" id="2923277"/>
    <lineage>
        <taxon>Bacteria</taxon>
        <taxon>Pseudomonadati</taxon>
        <taxon>Bacteroidota</taxon>
        <taxon>Sphingobacteriia</taxon>
        <taxon>Sphingobacteriales</taxon>
        <taxon>Sphingobacteriaceae</taxon>
        <taxon>Pedobacter</taxon>
    </lineage>
</organism>
<evidence type="ECO:0000256" key="3">
    <source>
        <dbReference type="ARBA" id="ARBA00022670"/>
    </source>
</evidence>
<proteinExistence type="inferred from homology"/>
<evidence type="ECO:0000259" key="8">
    <source>
        <dbReference type="Pfam" id="PF01431"/>
    </source>
</evidence>
<feature type="domain" description="Peptidase M13 N-terminal" evidence="9">
    <location>
        <begin position="43"/>
        <end position="420"/>
    </location>
</feature>
<accession>A0ABS9ZTW8</accession>
<keyword evidence="7" id="KW-0482">Metalloprotease</keyword>
<dbReference type="Pfam" id="PF05649">
    <property type="entry name" value="Peptidase_M13_N"/>
    <property type="match status" value="1"/>
</dbReference>
<dbReference type="SUPFAM" id="SSF55486">
    <property type="entry name" value="Metalloproteases ('zincins'), catalytic domain"/>
    <property type="match status" value="1"/>
</dbReference>
<keyword evidence="6" id="KW-0862">Zinc</keyword>
<comment type="caution">
    <text evidence="10">The sequence shown here is derived from an EMBL/GenBank/DDBJ whole genome shotgun (WGS) entry which is preliminary data.</text>
</comment>
<evidence type="ECO:0000256" key="6">
    <source>
        <dbReference type="ARBA" id="ARBA00022833"/>
    </source>
</evidence>
<dbReference type="InterPro" id="IPR042089">
    <property type="entry name" value="Peptidase_M13_dom_2"/>
</dbReference>
<dbReference type="PROSITE" id="PS51257">
    <property type="entry name" value="PROKAR_LIPOPROTEIN"/>
    <property type="match status" value="1"/>
</dbReference>
<feature type="domain" description="Peptidase M13 C-terminal" evidence="8">
    <location>
        <begin position="472"/>
        <end position="674"/>
    </location>
</feature>
<dbReference type="Pfam" id="PF01431">
    <property type="entry name" value="Peptidase_M13"/>
    <property type="match status" value="1"/>
</dbReference>
<keyword evidence="5" id="KW-0378">Hydrolase</keyword>
<dbReference type="PANTHER" id="PTHR11733:SF167">
    <property type="entry name" value="FI17812P1-RELATED"/>
    <property type="match status" value="1"/>
</dbReference>
<evidence type="ECO:0000256" key="2">
    <source>
        <dbReference type="ARBA" id="ARBA00007357"/>
    </source>
</evidence>
<dbReference type="Gene3D" id="1.10.1380.10">
    <property type="entry name" value="Neutral endopeptidase , domain2"/>
    <property type="match status" value="1"/>
</dbReference>
<dbReference type="PRINTS" id="PR00786">
    <property type="entry name" value="NEPRILYSIN"/>
</dbReference>
<dbReference type="InterPro" id="IPR018497">
    <property type="entry name" value="Peptidase_M13_C"/>
</dbReference>
<name>A0ABS9ZTW8_9SPHI</name>
<gene>
    <name evidence="10" type="ORF">MMF97_04915</name>
</gene>
<dbReference type="InterPro" id="IPR024079">
    <property type="entry name" value="MetalloPept_cat_dom_sf"/>
</dbReference>
<dbReference type="InterPro" id="IPR008753">
    <property type="entry name" value="Peptidase_M13_N"/>
</dbReference>
<comment type="cofactor">
    <cofactor evidence="1">
        <name>Zn(2+)</name>
        <dbReference type="ChEBI" id="CHEBI:29105"/>
    </cofactor>
</comment>
<evidence type="ECO:0000256" key="4">
    <source>
        <dbReference type="ARBA" id="ARBA00022723"/>
    </source>
</evidence>
<dbReference type="PANTHER" id="PTHR11733">
    <property type="entry name" value="ZINC METALLOPROTEASE FAMILY M13 NEPRILYSIN-RELATED"/>
    <property type="match status" value="1"/>
</dbReference>
<comment type="similarity">
    <text evidence="2">Belongs to the peptidase M13 family.</text>
</comment>
<dbReference type="PROSITE" id="PS51885">
    <property type="entry name" value="NEPRILYSIN"/>
    <property type="match status" value="1"/>
</dbReference>
<evidence type="ECO:0000256" key="7">
    <source>
        <dbReference type="ARBA" id="ARBA00023049"/>
    </source>
</evidence>
<evidence type="ECO:0000259" key="9">
    <source>
        <dbReference type="Pfam" id="PF05649"/>
    </source>
</evidence>
<evidence type="ECO:0000313" key="11">
    <source>
        <dbReference type="Proteomes" id="UP001165460"/>
    </source>
</evidence>
<dbReference type="RefSeq" id="WP_243360143.1">
    <property type="nucleotide sequence ID" value="NZ_JALGBH010000001.1"/>
</dbReference>
<dbReference type="InterPro" id="IPR000718">
    <property type="entry name" value="Peptidase_M13"/>
</dbReference>
<reference evidence="10" key="1">
    <citation type="submission" date="2022-03" db="EMBL/GenBank/DDBJ databases">
        <authorList>
            <person name="Woo C.Y."/>
        </authorList>
    </citation>
    <scope>NUCLEOTIDE SEQUENCE</scope>
    <source>
        <strain evidence="10">CYS-01</strain>
    </source>
</reference>
<keyword evidence="3" id="KW-0645">Protease</keyword>
<sequence length="677" mass="76420">MKIKLGLPLVGLTLMIACQSKQNNNEQQGPFIDTLGMDKSVSPGDNFFEYANGKWLKSAKIPDDQSGWGSFYILYEDNLKKLKGIVEDAEKENAAKGSIKQKVADYYASAMDTVTIEKLGATPLQATLAKIDAVKTPQELLTVINELSKTSDQNLISFYVGADEKNSTKNIASFSQSGTSLPEKDYYFATDSASKAAREGLINYAKQMFSFTGLDATKAAQEANTLLALETQLAKSHRTPVELRNPQKNYNKMSVAEFAQLMPIVNLQEHFKALNVKMDSVNVAQPDYFKALNALLSSQPVDAWKTKLKFDYISGNARYLSRNFVDASFNYSKIFSGQKKQSERWKRVINQIDGKLSDPLGQLYVEKYFTPEAKSRMDELVNNLQKVFAKRIEKLDWMSAETKTKATEKLNIFLKKIGYPAKWKNYSDVTITKDNYFENVMSTKAHAIKEELEKIGKNVDKTDWEMTPPTVNAYYNPTYNEIVFPAGILQPPFFYASADDAVNYGAIGAVIGHEMTHGFDDQGRQYDAAGNMKDWWTKADAEKFQQKADKVVAKYNSFTLLDNQHVNGSLTLGENLADIGGLAIAYDAFKLTKQGKEDNTKIDGFTPDQRFFLGFAQVWRIKTRDELMRVRLKTDPHSPEQYRVNGAVYNMESFYKAFDVKPTAKMYLTPENRLGVW</sequence>
<evidence type="ECO:0000313" key="10">
    <source>
        <dbReference type="EMBL" id="MCJ0742046.1"/>
    </source>
</evidence>
<dbReference type="Gene3D" id="3.40.390.10">
    <property type="entry name" value="Collagenase (Catalytic Domain)"/>
    <property type="match status" value="1"/>
</dbReference>